<evidence type="ECO:0000259" key="8">
    <source>
        <dbReference type="PROSITE" id="PS50280"/>
    </source>
</evidence>
<keyword evidence="6" id="KW-0949">S-adenosyl-L-methionine</keyword>
<comment type="caution">
    <text evidence="9">The sequence shown here is derived from an EMBL/GenBank/DDBJ whole genome shotgun (WGS) entry which is preliminary data.</text>
</comment>
<dbReference type="GO" id="GO:0005694">
    <property type="term" value="C:chromosome"/>
    <property type="evidence" value="ECO:0007669"/>
    <property type="project" value="UniProtKB-SubCell"/>
</dbReference>
<dbReference type="OrthoDB" id="88864at2759"/>
<dbReference type="Proteomes" id="UP000429607">
    <property type="component" value="Unassembled WGS sequence"/>
</dbReference>
<evidence type="ECO:0000313" key="14">
    <source>
        <dbReference type="Proteomes" id="UP000435112"/>
    </source>
</evidence>
<organism evidence="9 14">
    <name type="scientific">Phytophthora rubi</name>
    <dbReference type="NCBI Taxonomy" id="129364"/>
    <lineage>
        <taxon>Eukaryota</taxon>
        <taxon>Sar</taxon>
        <taxon>Stramenopiles</taxon>
        <taxon>Oomycota</taxon>
        <taxon>Peronosporomycetes</taxon>
        <taxon>Peronosporales</taxon>
        <taxon>Peronosporaceae</taxon>
        <taxon>Phytophthora</taxon>
    </lineage>
</organism>
<dbReference type="InterPro" id="IPR001214">
    <property type="entry name" value="SET_dom"/>
</dbReference>
<dbReference type="SMART" id="SM00317">
    <property type="entry name" value="SET"/>
    <property type="match status" value="1"/>
</dbReference>
<dbReference type="Pfam" id="PF00856">
    <property type="entry name" value="SET"/>
    <property type="match status" value="1"/>
</dbReference>
<keyword evidence="7" id="KW-0539">Nucleus</keyword>
<dbReference type="Proteomes" id="UP000435112">
    <property type="component" value="Unassembled WGS sequence"/>
</dbReference>
<dbReference type="Proteomes" id="UP000434957">
    <property type="component" value="Unassembled WGS sequence"/>
</dbReference>
<dbReference type="PROSITE" id="PS50280">
    <property type="entry name" value="SET"/>
    <property type="match status" value="1"/>
</dbReference>
<dbReference type="SUPFAM" id="SSF82199">
    <property type="entry name" value="SET domain"/>
    <property type="match status" value="1"/>
</dbReference>
<evidence type="ECO:0000256" key="6">
    <source>
        <dbReference type="ARBA" id="ARBA00022691"/>
    </source>
</evidence>
<evidence type="ECO:0000256" key="1">
    <source>
        <dbReference type="ARBA" id="ARBA00004123"/>
    </source>
</evidence>
<sequence>MSKFAETVSQTTTQSNDSAPPVKVFEETLWPARVAYLHANFNPKSIKLPFVYHFGDCECGDPCKLETCRNARMDIFCTDKCCIREELCANRPRESANIKVMREEKSGQYALVAIAPVKRGDVLGEYLGQLRCVETDPAKRSRNQGFLLQMRVRTAGVRERCVGIDALHLGGRMRFANHSCVANAEFYEVANGRRHTIVVVSTENILPGKEVTVNYGKDLWFVCGCKHTKCVHRNIQDQEDP</sequence>
<dbReference type="PANTHER" id="PTHR22884">
    <property type="entry name" value="SET DOMAIN PROTEINS"/>
    <property type="match status" value="1"/>
</dbReference>
<accession>A0A6A3HW42</accession>
<name>A0A6A3HW42_9STRA</name>
<proteinExistence type="predicted"/>
<evidence type="ECO:0000313" key="13">
    <source>
        <dbReference type="Proteomes" id="UP000434957"/>
    </source>
</evidence>
<dbReference type="EMBL" id="QXFT01003122">
    <property type="protein sequence ID" value="KAE9289091.1"/>
    <property type="molecule type" value="Genomic_DNA"/>
</dbReference>
<comment type="subcellular location">
    <subcellularLocation>
        <location evidence="2">Chromosome</location>
    </subcellularLocation>
    <subcellularLocation>
        <location evidence="1">Nucleus</location>
    </subcellularLocation>
</comment>
<evidence type="ECO:0000256" key="3">
    <source>
        <dbReference type="ARBA" id="ARBA00022454"/>
    </source>
</evidence>
<keyword evidence="13" id="KW-1185">Reference proteome</keyword>
<keyword evidence="3" id="KW-0158">Chromosome</keyword>
<dbReference type="GO" id="GO:0008168">
    <property type="term" value="F:methyltransferase activity"/>
    <property type="evidence" value="ECO:0007669"/>
    <property type="project" value="UniProtKB-KW"/>
</dbReference>
<protein>
    <recommendedName>
        <fullName evidence="8">SET domain-containing protein</fullName>
    </recommendedName>
</protein>
<dbReference type="Gene3D" id="2.170.270.10">
    <property type="entry name" value="SET domain"/>
    <property type="match status" value="1"/>
</dbReference>
<evidence type="ECO:0000313" key="11">
    <source>
        <dbReference type="EMBL" id="KAE9289091.1"/>
    </source>
</evidence>
<feature type="domain" description="SET" evidence="8">
    <location>
        <begin position="96"/>
        <end position="216"/>
    </location>
</feature>
<evidence type="ECO:0000313" key="12">
    <source>
        <dbReference type="Proteomes" id="UP000429607"/>
    </source>
</evidence>
<gene>
    <name evidence="10" type="ORF">PR001_g25333</name>
    <name evidence="9" type="ORF">PR002_g26060</name>
    <name evidence="11" type="ORF">PR003_g25644</name>
</gene>
<dbReference type="EMBL" id="QXFU01003628">
    <property type="protein sequence ID" value="KAE8973911.1"/>
    <property type="molecule type" value="Genomic_DNA"/>
</dbReference>
<evidence type="ECO:0000313" key="10">
    <source>
        <dbReference type="EMBL" id="KAE8976737.1"/>
    </source>
</evidence>
<evidence type="ECO:0000313" key="9">
    <source>
        <dbReference type="EMBL" id="KAE8973911.1"/>
    </source>
</evidence>
<evidence type="ECO:0000256" key="7">
    <source>
        <dbReference type="ARBA" id="ARBA00023242"/>
    </source>
</evidence>
<keyword evidence="4" id="KW-0489">Methyltransferase</keyword>
<evidence type="ECO:0000256" key="5">
    <source>
        <dbReference type="ARBA" id="ARBA00022679"/>
    </source>
</evidence>
<dbReference type="GO" id="GO:0032259">
    <property type="term" value="P:methylation"/>
    <property type="evidence" value="ECO:0007669"/>
    <property type="project" value="UniProtKB-KW"/>
</dbReference>
<dbReference type="InterPro" id="IPR050777">
    <property type="entry name" value="SET2_Histone-Lys_MeTrsfase"/>
</dbReference>
<dbReference type="EMBL" id="QXFV01003441">
    <property type="protein sequence ID" value="KAE8976737.1"/>
    <property type="molecule type" value="Genomic_DNA"/>
</dbReference>
<evidence type="ECO:0000256" key="2">
    <source>
        <dbReference type="ARBA" id="ARBA00004286"/>
    </source>
</evidence>
<dbReference type="AlphaFoldDB" id="A0A6A3HW42"/>
<keyword evidence="5" id="KW-0808">Transferase</keyword>
<dbReference type="GO" id="GO:0005634">
    <property type="term" value="C:nucleus"/>
    <property type="evidence" value="ECO:0007669"/>
    <property type="project" value="UniProtKB-SubCell"/>
</dbReference>
<reference evidence="12 14" key="1">
    <citation type="submission" date="2018-09" db="EMBL/GenBank/DDBJ databases">
        <title>Genomic investigation of the strawberry pathogen Phytophthora fragariae indicates pathogenicity is determined by transcriptional variation in three key races.</title>
        <authorList>
            <person name="Adams T.M."/>
            <person name="Armitage A.D."/>
            <person name="Sobczyk M.K."/>
            <person name="Bates H.J."/>
            <person name="Dunwell J.M."/>
            <person name="Nellist C.F."/>
            <person name="Harrison R.J."/>
        </authorList>
    </citation>
    <scope>NUCLEOTIDE SEQUENCE [LARGE SCALE GENOMIC DNA]</scope>
    <source>
        <strain evidence="10 12">SCRP249</strain>
        <strain evidence="9 14">SCRP324</strain>
        <strain evidence="11 13">SCRP333</strain>
    </source>
</reference>
<dbReference type="InterPro" id="IPR046341">
    <property type="entry name" value="SET_dom_sf"/>
</dbReference>
<evidence type="ECO:0000256" key="4">
    <source>
        <dbReference type="ARBA" id="ARBA00022603"/>
    </source>
</evidence>